<proteinExistence type="predicted"/>
<dbReference type="Proteomes" id="UP000605970">
    <property type="component" value="Unassembled WGS sequence"/>
</dbReference>
<keyword evidence="1" id="KW-0472">Membrane</keyword>
<feature type="non-terminal residue" evidence="2">
    <location>
        <position position="1"/>
    </location>
</feature>
<comment type="caution">
    <text evidence="2">The sequence shown here is derived from an EMBL/GenBank/DDBJ whole genome shotgun (WGS) entry which is preliminary data.</text>
</comment>
<keyword evidence="1" id="KW-0812">Transmembrane</keyword>
<keyword evidence="1" id="KW-1133">Transmembrane helix</keyword>
<feature type="non-terminal residue" evidence="2">
    <location>
        <position position="119"/>
    </location>
</feature>
<name>A0A8S9ZK43_9BILA</name>
<evidence type="ECO:0000256" key="1">
    <source>
        <dbReference type="SAM" id="Phobius"/>
    </source>
</evidence>
<evidence type="ECO:0000313" key="2">
    <source>
        <dbReference type="EMBL" id="KAF7633642.1"/>
    </source>
</evidence>
<accession>A0A8S9ZK43</accession>
<dbReference type="AlphaFoldDB" id="A0A8S9ZK43"/>
<evidence type="ECO:0000313" key="3">
    <source>
        <dbReference type="Proteomes" id="UP000605970"/>
    </source>
</evidence>
<gene>
    <name evidence="2" type="ORF">Mgra_00006951</name>
</gene>
<dbReference type="EMBL" id="JABEBT010000072">
    <property type="protein sequence ID" value="KAF7633642.1"/>
    <property type="molecule type" value="Genomic_DNA"/>
</dbReference>
<reference evidence="2" key="1">
    <citation type="journal article" date="2020" name="Ecol. Evol.">
        <title>Genome structure and content of the rice root-knot nematode (Meloidogyne graminicola).</title>
        <authorList>
            <person name="Phan N.T."/>
            <person name="Danchin E.G.J."/>
            <person name="Klopp C."/>
            <person name="Perfus-Barbeoch L."/>
            <person name="Kozlowski D.K."/>
            <person name="Koutsovoulos G.D."/>
            <person name="Lopez-Roques C."/>
            <person name="Bouchez O."/>
            <person name="Zahm M."/>
            <person name="Besnard G."/>
            <person name="Bellafiore S."/>
        </authorList>
    </citation>
    <scope>NUCLEOTIDE SEQUENCE</scope>
    <source>
        <strain evidence="2">VN-18</strain>
    </source>
</reference>
<protein>
    <submittedName>
        <fullName evidence="2">Uncharacterized protein</fullName>
    </submittedName>
</protein>
<organism evidence="2 3">
    <name type="scientific">Meloidogyne graminicola</name>
    <dbReference type="NCBI Taxonomy" id="189291"/>
    <lineage>
        <taxon>Eukaryota</taxon>
        <taxon>Metazoa</taxon>
        <taxon>Ecdysozoa</taxon>
        <taxon>Nematoda</taxon>
        <taxon>Chromadorea</taxon>
        <taxon>Rhabditida</taxon>
        <taxon>Tylenchina</taxon>
        <taxon>Tylenchomorpha</taxon>
        <taxon>Tylenchoidea</taxon>
        <taxon>Meloidogynidae</taxon>
        <taxon>Meloidogyninae</taxon>
        <taxon>Meloidogyne</taxon>
    </lineage>
</organism>
<sequence length="119" mass="13704">VGLDCPHNCVLIQLVSIPILLNPNQIATNSIEFSNKIPNKVLILEIYFPVSDSIIHFFSLNLFTVFSKIFPIDNLLQNLLQLNKILNQHKAYPCIIFKLIFSTITSWFIILKIKAIYFL</sequence>
<keyword evidence="3" id="KW-1185">Reference proteome</keyword>
<feature type="transmembrane region" description="Helical" evidence="1">
    <location>
        <begin position="46"/>
        <end position="70"/>
    </location>
</feature>
<feature type="transmembrane region" description="Helical" evidence="1">
    <location>
        <begin position="90"/>
        <end position="111"/>
    </location>
</feature>